<dbReference type="InterPro" id="IPR003961">
    <property type="entry name" value="FN3_dom"/>
</dbReference>
<dbReference type="SUPFAM" id="SSF49265">
    <property type="entry name" value="Fibronectin type III"/>
    <property type="match status" value="2"/>
</dbReference>
<dbReference type="Pfam" id="PF01108">
    <property type="entry name" value="Tissue_fac"/>
    <property type="match status" value="1"/>
</dbReference>
<dbReference type="GO" id="GO:0005886">
    <property type="term" value="C:plasma membrane"/>
    <property type="evidence" value="ECO:0007669"/>
    <property type="project" value="TreeGrafter"/>
</dbReference>
<dbReference type="InterPro" id="IPR015373">
    <property type="entry name" value="Interferon/interleukin_rcp_dom"/>
</dbReference>
<proteinExistence type="predicted"/>
<dbReference type="InterPro" id="IPR036116">
    <property type="entry name" value="FN3_sf"/>
</dbReference>
<organism evidence="4 5">
    <name type="scientific">Crenichthys baileyi</name>
    <name type="common">White River springfish</name>
    <dbReference type="NCBI Taxonomy" id="28760"/>
    <lineage>
        <taxon>Eukaryota</taxon>
        <taxon>Metazoa</taxon>
        <taxon>Chordata</taxon>
        <taxon>Craniata</taxon>
        <taxon>Vertebrata</taxon>
        <taxon>Euteleostomi</taxon>
        <taxon>Actinopterygii</taxon>
        <taxon>Neopterygii</taxon>
        <taxon>Teleostei</taxon>
        <taxon>Neoteleostei</taxon>
        <taxon>Acanthomorphata</taxon>
        <taxon>Ovalentaria</taxon>
        <taxon>Atherinomorphae</taxon>
        <taxon>Cyprinodontiformes</taxon>
        <taxon>Goodeidae</taxon>
        <taxon>Crenichthys</taxon>
    </lineage>
</organism>
<dbReference type="InterPro" id="IPR013783">
    <property type="entry name" value="Ig-like_fold"/>
</dbReference>
<dbReference type="InterPro" id="IPR050650">
    <property type="entry name" value="Type-II_Cytokine-TF_Rcpt"/>
</dbReference>
<gene>
    <name evidence="4" type="ORF">CRENBAI_024200</name>
</gene>
<dbReference type="PANTHER" id="PTHR20859">
    <property type="entry name" value="INTERFERON/INTERLEUKIN RECEPTOR"/>
    <property type="match status" value="1"/>
</dbReference>
<evidence type="ECO:0000256" key="2">
    <source>
        <dbReference type="SAM" id="Phobius"/>
    </source>
</evidence>
<feature type="region of interest" description="Disordered" evidence="1">
    <location>
        <begin position="461"/>
        <end position="513"/>
    </location>
</feature>
<evidence type="ECO:0000256" key="1">
    <source>
        <dbReference type="SAM" id="MobiDB-lite"/>
    </source>
</evidence>
<protein>
    <recommendedName>
        <fullName evidence="3">Fibronectin type-III domain-containing protein</fullName>
    </recommendedName>
</protein>
<evidence type="ECO:0000313" key="4">
    <source>
        <dbReference type="EMBL" id="KAK5616725.1"/>
    </source>
</evidence>
<feature type="transmembrane region" description="Helical" evidence="2">
    <location>
        <begin position="227"/>
        <end position="253"/>
    </location>
</feature>
<dbReference type="CDD" id="cd00063">
    <property type="entry name" value="FN3"/>
    <property type="match status" value="1"/>
</dbReference>
<feature type="domain" description="Fibronectin type-III" evidence="3">
    <location>
        <begin position="37"/>
        <end position="128"/>
    </location>
</feature>
<comment type="caution">
    <text evidence="4">The sequence shown here is derived from an EMBL/GenBank/DDBJ whole genome shotgun (WGS) entry which is preliminary data.</text>
</comment>
<dbReference type="PROSITE" id="PS50853">
    <property type="entry name" value="FN3"/>
    <property type="match status" value="1"/>
</dbReference>
<evidence type="ECO:0000259" key="3">
    <source>
        <dbReference type="PROSITE" id="PS50853"/>
    </source>
</evidence>
<dbReference type="GO" id="GO:0004896">
    <property type="term" value="F:cytokine receptor activity"/>
    <property type="evidence" value="ECO:0007669"/>
    <property type="project" value="TreeGrafter"/>
</dbReference>
<dbReference type="EMBL" id="JAHHUM010000873">
    <property type="protein sequence ID" value="KAK5616725.1"/>
    <property type="molecule type" value="Genomic_DNA"/>
</dbReference>
<dbReference type="AlphaFoldDB" id="A0AAV9S5Y4"/>
<feature type="region of interest" description="Disordered" evidence="1">
    <location>
        <begin position="295"/>
        <end position="321"/>
    </location>
</feature>
<dbReference type="Proteomes" id="UP001311232">
    <property type="component" value="Unassembled WGS sequence"/>
</dbReference>
<dbReference type="Pfam" id="PF09294">
    <property type="entry name" value="Interfer-bind"/>
    <property type="match status" value="1"/>
</dbReference>
<sequence length="513" mass="57462">MLECDQTLFLLLSERCRIHTLPLIYLLVQLPSALASLPAPVNLNVKSRNLHHVLHWEPGPGSPPGTQFWIFKRALGRNLEPVPRPTTSTSFKLRLNIMNKYELAVQASYNNTRSPLSDKITFEPFYSTIGPPLLSLAGCGTCIQINISLPHKIQTQYDSSFRVQWRKGKDGEIQELEKREKSFYLKNLEKDVEYCVQVDIKTRVNKNTLPSGWNCTFTSIPEPKTGMLVLVIVTALLIFLLIVLTMGIFCLYYTGFLCKLKEMPTALMFVLWPDYVLTPNNMVLNQVTIISHPVKSRNCPTTSHPSNGASNSEDEDGEEEDAANLYMDRNAELSSGRGSHQDSANASVNLGEDVRMDSGSFTEKQPAVLEEQQVESGHCEAEAVQVSFMHDGDQSGPQVRVMVQEEEMKTGTQDVSGDVNLFSVTLASMATCDEGEIEEDDDLENSSTDFLRIYTLKPLSQTDSQCEQDDPVSAPLMHPSEENFTESGYDGKSADSWMDYEEEEELSGYLTHK</sequence>
<dbReference type="Gene3D" id="2.60.40.10">
    <property type="entry name" value="Immunoglobulins"/>
    <property type="match status" value="1"/>
</dbReference>
<keyword evidence="2" id="KW-1133">Transmembrane helix</keyword>
<keyword evidence="2" id="KW-0472">Membrane</keyword>
<evidence type="ECO:0000313" key="5">
    <source>
        <dbReference type="Proteomes" id="UP001311232"/>
    </source>
</evidence>
<reference evidence="4 5" key="1">
    <citation type="submission" date="2021-06" db="EMBL/GenBank/DDBJ databases">
        <authorList>
            <person name="Palmer J.M."/>
        </authorList>
    </citation>
    <scope>NUCLEOTIDE SEQUENCE [LARGE SCALE GENOMIC DNA]</scope>
    <source>
        <strain evidence="4 5">MEX-2019</strain>
        <tissue evidence="4">Muscle</tissue>
    </source>
</reference>
<name>A0AAV9S5Y4_9TELE</name>
<feature type="compositionally biased region" description="Polar residues" evidence="1">
    <location>
        <begin position="298"/>
        <end position="307"/>
    </location>
</feature>
<keyword evidence="5" id="KW-1185">Reference proteome</keyword>
<accession>A0AAV9S5Y4</accession>
<dbReference type="PANTHER" id="PTHR20859:SF53">
    <property type="entry name" value="INTERLEUKIN-22 RECEPTOR SUBUNIT ALPHA-1"/>
    <property type="match status" value="1"/>
</dbReference>
<keyword evidence="2" id="KW-0812">Transmembrane</keyword>
<feature type="compositionally biased region" description="Acidic residues" evidence="1">
    <location>
        <begin position="312"/>
        <end position="321"/>
    </location>
</feature>